<evidence type="ECO:0000313" key="1">
    <source>
        <dbReference type="EMBL" id="CAB4162306.1"/>
    </source>
</evidence>
<proteinExistence type="predicted"/>
<name>A0A6J5NXF3_9CAUD</name>
<reference evidence="1" key="1">
    <citation type="submission" date="2020-04" db="EMBL/GenBank/DDBJ databases">
        <authorList>
            <person name="Chiriac C."/>
            <person name="Salcher M."/>
            <person name="Ghai R."/>
            <person name="Kavagutti S V."/>
        </authorList>
    </citation>
    <scope>NUCLEOTIDE SEQUENCE</scope>
</reference>
<protein>
    <submittedName>
        <fullName evidence="1">Portal_PBSX, phage portal protein, PBSX family</fullName>
    </submittedName>
</protein>
<organism evidence="1">
    <name type="scientific">uncultured Caudovirales phage</name>
    <dbReference type="NCBI Taxonomy" id="2100421"/>
    <lineage>
        <taxon>Viruses</taxon>
        <taxon>Duplodnaviria</taxon>
        <taxon>Heunggongvirae</taxon>
        <taxon>Uroviricota</taxon>
        <taxon>Caudoviricetes</taxon>
        <taxon>Peduoviridae</taxon>
        <taxon>Maltschvirus</taxon>
        <taxon>Maltschvirus maltsch</taxon>
    </lineage>
</organism>
<gene>
    <name evidence="1" type="ORF">UFOVP782_27</name>
</gene>
<dbReference type="EMBL" id="LR796735">
    <property type="protein sequence ID" value="CAB4162306.1"/>
    <property type="molecule type" value="Genomic_DNA"/>
</dbReference>
<accession>A0A6J5NXF3</accession>
<sequence length="371" mass="42205">MKNLKGFTFNTVQLPVIYEKLGKDWIYYGGDNLFPLFTIDLFNKSAINRRCIQSKADAVLGEGLTTGDPATEYVTKWANPYDSWNTVLEKICLDFALHNGFALNIIWSNDAKTISEVYALDFSKVRSSHAGEDDVCHEYWYCFDWKNPRKFKPQKFYAFSQEEAQKGLEEGTDRCLSQILYVKGYAPDQFYYPLPDYIGSFNDIQLDISVSEFHLSNLSNGLTPSMWINIPTGDPGDEGKREFYTEIDSTFAGQKNAGRFFVTFSEGSDNKPDITPLASVNDNYYLQVDERVTSRILTGHGITSPLLLGIRTGSSGLGNNKDEILIAWQHFDYTVVRPMKKVVLAQLQRIFKYKGYPDITLSLIPNKIFAE</sequence>